<feature type="region of interest" description="Disordered" evidence="1">
    <location>
        <begin position="31"/>
        <end position="55"/>
    </location>
</feature>
<reference evidence="2 3" key="1">
    <citation type="submission" date="2016-05" db="EMBL/GenBank/DDBJ databases">
        <title>First whole genome sequencing of Entamoeba histolytica HM1:IMSS-clone-6.</title>
        <authorList>
            <person name="Mukherjee Avik.K."/>
            <person name="Izumyama S."/>
            <person name="Nakada-Tsukui K."/>
            <person name="Nozaki T."/>
        </authorList>
    </citation>
    <scope>NUCLEOTIDE SEQUENCE [LARGE SCALE GENOMIC DNA]</scope>
    <source>
        <strain evidence="2 3">HM1:IMSS clone 6</strain>
    </source>
</reference>
<protein>
    <submittedName>
        <fullName evidence="2">Sulfatase</fullName>
    </submittedName>
</protein>
<dbReference type="EMBL" id="BDEQ01000001">
    <property type="protein sequence ID" value="GAT96606.1"/>
    <property type="molecule type" value="Genomic_DNA"/>
</dbReference>
<accession>A0A175JT47</accession>
<evidence type="ECO:0000313" key="3">
    <source>
        <dbReference type="Proteomes" id="UP000078387"/>
    </source>
</evidence>
<feature type="compositionally biased region" description="Polar residues" evidence="1">
    <location>
        <begin position="34"/>
        <end position="44"/>
    </location>
</feature>
<organism evidence="2 3">
    <name type="scientific">Entamoeba histolytica</name>
    <dbReference type="NCBI Taxonomy" id="5759"/>
    <lineage>
        <taxon>Eukaryota</taxon>
        <taxon>Amoebozoa</taxon>
        <taxon>Evosea</taxon>
        <taxon>Archamoebae</taxon>
        <taxon>Mastigamoebida</taxon>
        <taxon>Entamoebidae</taxon>
        <taxon>Entamoeba</taxon>
    </lineage>
</organism>
<proteinExistence type="predicted"/>
<dbReference type="AlphaFoldDB" id="A0A175JT47"/>
<evidence type="ECO:0000313" key="2">
    <source>
        <dbReference type="EMBL" id="GAT96606.1"/>
    </source>
</evidence>
<dbReference type="VEuPathDB" id="AmoebaDB:KM1_090630"/>
<name>A0A175JT47_ENTHI</name>
<comment type="caution">
    <text evidence="2">The sequence shown here is derived from an EMBL/GenBank/DDBJ whole genome shotgun (WGS) entry which is preliminary data.</text>
</comment>
<dbReference type="Proteomes" id="UP000078387">
    <property type="component" value="Unassembled WGS sequence"/>
</dbReference>
<evidence type="ECO:0000256" key="1">
    <source>
        <dbReference type="SAM" id="MobiDB-lite"/>
    </source>
</evidence>
<sequence length="69" mass="7846">MSDKKSSHSYGTLNARKKSLKERKYFDSAEWASGDNTSLQSPPKTQIHIPHNIPPQTSRLSLNSIYIEE</sequence>
<gene>
    <name evidence="2" type="ORF">CL6EHI_c00124</name>
</gene>